<evidence type="ECO:0000256" key="2">
    <source>
        <dbReference type="ARBA" id="ARBA00023136"/>
    </source>
</evidence>
<keyword evidence="2" id="KW-0472">Membrane</keyword>
<comment type="subcellular location">
    <subcellularLocation>
        <location evidence="4">Peroxisome membrane</location>
    </subcellularLocation>
</comment>
<gene>
    <name evidence="5" type="ORF">B9G98_03108</name>
</gene>
<dbReference type="Pfam" id="PF05648">
    <property type="entry name" value="PEX11"/>
    <property type="match status" value="1"/>
</dbReference>
<sequence length="222" mass="24685">MTGEKSKDQKKNPISIYQRLHRAKICLKHFSANQGRIGDLMLSSTGYPATLLSALLATRAPGLSGNLKSLSAAISDYRMFWRVFHTPATIEWALDLLLDNKQSDGLLRWSDYIQAVSGVGYQVLEDVAYLAMKGVLPISSARQADIWVVSCLFWLVHVALELLKAAYFRISKKPVNSLNLLVNLAWAPLTVHWSTYTGLFEPQWVGLLGSIACVPRLIAALR</sequence>
<evidence type="ECO:0000256" key="1">
    <source>
        <dbReference type="ARBA" id="ARBA00022593"/>
    </source>
</evidence>
<dbReference type="PANTHER" id="PTHR12652">
    <property type="entry name" value="PEROXISOMAL BIOGENESIS FACTOR 11"/>
    <property type="match status" value="1"/>
</dbReference>
<dbReference type="AlphaFoldDB" id="A0A2T0FKH3"/>
<accession>A0A2T0FKH3</accession>
<evidence type="ECO:0000256" key="4">
    <source>
        <dbReference type="ARBA" id="ARBA00046271"/>
    </source>
</evidence>
<dbReference type="GO" id="GO:0016559">
    <property type="term" value="P:peroxisome fission"/>
    <property type="evidence" value="ECO:0007669"/>
    <property type="project" value="InterPro"/>
</dbReference>
<keyword evidence="3" id="KW-0576">Peroxisome</keyword>
<dbReference type="GeneID" id="36516856"/>
<protein>
    <submittedName>
        <fullName evidence="5">Uncharacterized protein C1F12.04c</fullName>
    </submittedName>
</protein>
<dbReference type="PANTHER" id="PTHR12652:SF25">
    <property type="entry name" value="MICROBODY (PEROXISOME) PROLIFERATION PROTEIN PEROXIN 11C (EUROFUNG)"/>
    <property type="match status" value="1"/>
</dbReference>
<reference evidence="5 6" key="1">
    <citation type="submission" date="2017-04" db="EMBL/GenBank/DDBJ databases">
        <title>Genome sequencing of [Candida] sorbophila.</title>
        <authorList>
            <person name="Ahn J.O."/>
        </authorList>
    </citation>
    <scope>NUCLEOTIDE SEQUENCE [LARGE SCALE GENOMIC DNA]</scope>
    <source>
        <strain evidence="5 6">DS02</strain>
    </source>
</reference>
<dbReference type="GO" id="GO:0005778">
    <property type="term" value="C:peroxisomal membrane"/>
    <property type="evidence" value="ECO:0007669"/>
    <property type="project" value="UniProtKB-SubCell"/>
</dbReference>
<proteinExistence type="predicted"/>
<dbReference type="OrthoDB" id="10005898at2759"/>
<name>A0A2T0FKH3_9ASCO</name>
<evidence type="ECO:0000313" key="5">
    <source>
        <dbReference type="EMBL" id="PRT55488.1"/>
    </source>
</evidence>
<keyword evidence="6" id="KW-1185">Reference proteome</keyword>
<keyword evidence="1" id="KW-0962">Peroxisome biogenesis</keyword>
<evidence type="ECO:0000313" key="6">
    <source>
        <dbReference type="Proteomes" id="UP000238350"/>
    </source>
</evidence>
<comment type="caution">
    <text evidence="5">The sequence shown here is derived from an EMBL/GenBank/DDBJ whole genome shotgun (WGS) entry which is preliminary data.</text>
</comment>
<evidence type="ECO:0000256" key="3">
    <source>
        <dbReference type="ARBA" id="ARBA00023140"/>
    </source>
</evidence>
<dbReference type="InterPro" id="IPR008733">
    <property type="entry name" value="PEX11"/>
</dbReference>
<dbReference type="STRING" id="45607.A0A2T0FKH3"/>
<dbReference type="RefSeq" id="XP_024665433.1">
    <property type="nucleotide sequence ID" value="XM_024809665.1"/>
</dbReference>
<dbReference type="EMBL" id="NDIQ01000021">
    <property type="protein sequence ID" value="PRT55488.1"/>
    <property type="molecule type" value="Genomic_DNA"/>
</dbReference>
<dbReference type="Proteomes" id="UP000238350">
    <property type="component" value="Unassembled WGS sequence"/>
</dbReference>
<organism evidence="5 6">
    <name type="scientific">Wickerhamiella sorbophila</name>
    <dbReference type="NCBI Taxonomy" id="45607"/>
    <lineage>
        <taxon>Eukaryota</taxon>
        <taxon>Fungi</taxon>
        <taxon>Dikarya</taxon>
        <taxon>Ascomycota</taxon>
        <taxon>Saccharomycotina</taxon>
        <taxon>Dipodascomycetes</taxon>
        <taxon>Dipodascales</taxon>
        <taxon>Trichomonascaceae</taxon>
        <taxon>Wickerhamiella</taxon>
    </lineage>
</organism>